<keyword evidence="6" id="KW-1185">Reference proteome</keyword>
<organism evidence="5 6">
    <name type="scientific">Geothrix oryzae</name>
    <dbReference type="NCBI Taxonomy" id="2927975"/>
    <lineage>
        <taxon>Bacteria</taxon>
        <taxon>Pseudomonadati</taxon>
        <taxon>Acidobacteriota</taxon>
        <taxon>Holophagae</taxon>
        <taxon>Holophagales</taxon>
        <taxon>Holophagaceae</taxon>
        <taxon>Geothrix</taxon>
    </lineage>
</organism>
<dbReference type="InterPro" id="IPR001672">
    <property type="entry name" value="G6P_Isomerase"/>
</dbReference>
<evidence type="ECO:0000313" key="5">
    <source>
        <dbReference type="EMBL" id="BDU70693.1"/>
    </source>
</evidence>
<gene>
    <name evidence="5" type="ORF">GETHOR_27940</name>
</gene>
<evidence type="ECO:0000313" key="6">
    <source>
        <dbReference type="Proteomes" id="UP001242010"/>
    </source>
</evidence>
<evidence type="ECO:0000256" key="2">
    <source>
        <dbReference type="ARBA" id="ARBA00022432"/>
    </source>
</evidence>
<sequence length="378" mass="40980">MESREMWSKMAGHPMSGWRFAEDVALPATLAPGRLLWCGIGGSLLPADALIHALAGASLRHRWQPLASPEPNGIRLEPEDQLVFASKSGRTLELWTWIGRLRAQAGWGRWRQAPIAITQDDANPLAQLARAEGWRILPIPEQVGGRYSAFTAIGALPLHWAGLDAGRFLAGAREVVAQTEQERGVWGTRVWDMVRAFTGGFLRGTDQWVLLPYATPLETVGAWWVQLVAESLGKQAKDGSRRGLTPIRAVGPQDQHAQLQRWLDGPRNVGVVLVTTGNGVAAEPSDPPAQCPFPGLGRWGGAEILRAQAEGTREALEGAGISVLHWHLDALDEASLGAFLMAWQLVVGLSGMALEVDPFDQPAVESGKRRTLLKLGIS</sequence>
<dbReference type="CDD" id="cd05016">
    <property type="entry name" value="SIS_PGI_2"/>
    <property type="match status" value="1"/>
</dbReference>
<dbReference type="InterPro" id="IPR018189">
    <property type="entry name" value="Phosphoglucose_isomerase_CS"/>
</dbReference>
<dbReference type="PANTHER" id="PTHR11469:SF1">
    <property type="entry name" value="GLUCOSE-6-PHOSPHATE ISOMERASE"/>
    <property type="match status" value="1"/>
</dbReference>
<name>A0ABM8DUG3_9BACT</name>
<dbReference type="PANTHER" id="PTHR11469">
    <property type="entry name" value="GLUCOSE-6-PHOSPHATE ISOMERASE"/>
    <property type="match status" value="1"/>
</dbReference>
<keyword evidence="2" id="KW-0312">Gluconeogenesis</keyword>
<keyword evidence="3" id="KW-0324">Glycolysis</keyword>
<dbReference type="PROSITE" id="PS51463">
    <property type="entry name" value="P_GLUCOSE_ISOMERASE_3"/>
    <property type="match status" value="1"/>
</dbReference>
<accession>A0ABM8DUG3</accession>
<keyword evidence="4 5" id="KW-0413">Isomerase</keyword>
<dbReference type="EC" id="5.3.1.9" evidence="1"/>
<dbReference type="SUPFAM" id="SSF53697">
    <property type="entry name" value="SIS domain"/>
    <property type="match status" value="1"/>
</dbReference>
<dbReference type="InterPro" id="IPR046348">
    <property type="entry name" value="SIS_dom_sf"/>
</dbReference>
<dbReference type="InterPro" id="IPR035482">
    <property type="entry name" value="SIS_PGI_2"/>
</dbReference>
<dbReference type="PROSITE" id="PS00765">
    <property type="entry name" value="P_GLUCOSE_ISOMERASE_1"/>
    <property type="match status" value="1"/>
</dbReference>
<dbReference type="Gene3D" id="3.40.50.10490">
    <property type="entry name" value="Glucose-6-phosphate isomerase like protein, domain 1"/>
    <property type="match status" value="2"/>
</dbReference>
<evidence type="ECO:0000256" key="4">
    <source>
        <dbReference type="ARBA" id="ARBA00023235"/>
    </source>
</evidence>
<reference evidence="6" key="1">
    <citation type="journal article" date="2023" name="Int. J. Syst. Evol. Microbiol.">
        <title>Mesoterricola silvestris gen. nov., sp. nov., Mesoterricola sediminis sp. nov., Geothrix oryzae sp. nov., Geothrix edaphica sp. nov., Geothrix rubra sp. nov., and Geothrix limicola sp. nov., six novel members of Acidobacteriota isolated from soils.</title>
        <authorList>
            <person name="Itoh H."/>
            <person name="Sugisawa Y."/>
            <person name="Mise K."/>
            <person name="Xu Z."/>
            <person name="Kuniyasu M."/>
            <person name="Ushijima N."/>
            <person name="Kawano K."/>
            <person name="Kobayashi E."/>
            <person name="Shiratori Y."/>
            <person name="Masuda Y."/>
            <person name="Senoo K."/>
        </authorList>
    </citation>
    <scope>NUCLEOTIDE SEQUENCE [LARGE SCALE GENOMIC DNA]</scope>
    <source>
        <strain evidence="6">Red222</strain>
    </source>
</reference>
<dbReference type="EMBL" id="AP027079">
    <property type="protein sequence ID" value="BDU70693.1"/>
    <property type="molecule type" value="Genomic_DNA"/>
</dbReference>
<protein>
    <recommendedName>
        <fullName evidence="1">glucose-6-phosphate isomerase</fullName>
        <ecNumber evidence="1">5.3.1.9</ecNumber>
    </recommendedName>
</protein>
<dbReference type="Proteomes" id="UP001242010">
    <property type="component" value="Chromosome"/>
</dbReference>
<dbReference type="PRINTS" id="PR00662">
    <property type="entry name" value="G6PISOMERASE"/>
</dbReference>
<evidence type="ECO:0000256" key="3">
    <source>
        <dbReference type="ARBA" id="ARBA00023152"/>
    </source>
</evidence>
<evidence type="ECO:0000256" key="1">
    <source>
        <dbReference type="ARBA" id="ARBA00011952"/>
    </source>
</evidence>
<dbReference type="GO" id="GO:0016853">
    <property type="term" value="F:isomerase activity"/>
    <property type="evidence" value="ECO:0007669"/>
    <property type="project" value="UniProtKB-KW"/>
</dbReference>
<dbReference type="PROSITE" id="PS00174">
    <property type="entry name" value="P_GLUCOSE_ISOMERASE_2"/>
    <property type="match status" value="1"/>
</dbReference>
<proteinExistence type="predicted"/>